<keyword evidence="6" id="KW-1185">Reference proteome</keyword>
<gene>
    <name evidence="5" type="ORF">SAMN05421783_12249</name>
</gene>
<reference evidence="6" key="1">
    <citation type="submission" date="2016-10" db="EMBL/GenBank/DDBJ databases">
        <authorList>
            <person name="Varghese N."/>
            <person name="Submissions S."/>
        </authorList>
    </citation>
    <scope>NUCLEOTIDE SEQUENCE [LARGE SCALE GENOMIC DNA]</scope>
    <source>
        <strain evidence="6">DSM 217</strain>
    </source>
</reference>
<evidence type="ECO:0000256" key="1">
    <source>
        <dbReference type="ARBA" id="ARBA00001554"/>
    </source>
</evidence>
<dbReference type="STRING" id="1058.SAMN05421783_12249"/>
<protein>
    <recommendedName>
        <fullName evidence="3">4a-hydroxytetrahydrobiopterin dehydratase</fullName>
        <ecNumber evidence="3">4.2.1.96</ecNumber>
    </recommendedName>
</protein>
<dbReference type="Pfam" id="PF01329">
    <property type="entry name" value="Pterin_4a"/>
    <property type="match status" value="1"/>
</dbReference>
<dbReference type="SUPFAM" id="SSF55248">
    <property type="entry name" value="PCD-like"/>
    <property type="match status" value="1"/>
</dbReference>
<evidence type="ECO:0000256" key="2">
    <source>
        <dbReference type="ARBA" id="ARBA00006472"/>
    </source>
</evidence>
<evidence type="ECO:0000313" key="6">
    <source>
        <dbReference type="Proteomes" id="UP000198816"/>
    </source>
</evidence>
<dbReference type="AlphaFoldDB" id="A0A1H3B2B1"/>
<sequence>MNQGWNERQRPVRLERRLEFAEYEATRDFLDRAASLSERLAIYPDMSFGRTYVNITLHAEDDATEVGEALRQFAREIDALLKTEKTLDE</sequence>
<dbReference type="RefSeq" id="WP_093036083.1">
    <property type="nucleotide sequence ID" value="NZ_FNNZ01000022.1"/>
</dbReference>
<evidence type="ECO:0000256" key="3">
    <source>
        <dbReference type="ARBA" id="ARBA00013252"/>
    </source>
</evidence>
<dbReference type="GO" id="GO:0008124">
    <property type="term" value="F:4-alpha-hydroxytetrahydrobiopterin dehydratase activity"/>
    <property type="evidence" value="ECO:0007669"/>
    <property type="project" value="UniProtKB-EC"/>
</dbReference>
<dbReference type="InterPro" id="IPR036428">
    <property type="entry name" value="PCD_sf"/>
</dbReference>
<dbReference type="InterPro" id="IPR001533">
    <property type="entry name" value="Pterin_deHydtase"/>
</dbReference>
<dbReference type="Gene3D" id="3.30.1360.20">
    <property type="entry name" value="Transcriptional coactivator/pterin dehydratase"/>
    <property type="match status" value="1"/>
</dbReference>
<dbReference type="EC" id="4.2.1.96" evidence="3"/>
<evidence type="ECO:0000313" key="5">
    <source>
        <dbReference type="EMBL" id="SDX35818.1"/>
    </source>
</evidence>
<comment type="similarity">
    <text evidence="2">Belongs to the pterin-4-alpha-carbinolamine dehydratase family.</text>
</comment>
<organism evidence="5 6">
    <name type="scientific">Thiocapsa roseopersicina</name>
    <dbReference type="NCBI Taxonomy" id="1058"/>
    <lineage>
        <taxon>Bacteria</taxon>
        <taxon>Pseudomonadati</taxon>
        <taxon>Pseudomonadota</taxon>
        <taxon>Gammaproteobacteria</taxon>
        <taxon>Chromatiales</taxon>
        <taxon>Chromatiaceae</taxon>
        <taxon>Thiocapsa</taxon>
    </lineage>
</organism>
<dbReference type="OrthoDB" id="5297462at2"/>
<proteinExistence type="inferred from homology"/>
<dbReference type="Proteomes" id="UP000198816">
    <property type="component" value="Unassembled WGS sequence"/>
</dbReference>
<keyword evidence="4" id="KW-0456">Lyase</keyword>
<dbReference type="GO" id="GO:0006729">
    <property type="term" value="P:tetrahydrobiopterin biosynthetic process"/>
    <property type="evidence" value="ECO:0007669"/>
    <property type="project" value="InterPro"/>
</dbReference>
<accession>A0A1H3B2B1</accession>
<dbReference type="EMBL" id="FNNZ01000022">
    <property type="protein sequence ID" value="SDX35818.1"/>
    <property type="molecule type" value="Genomic_DNA"/>
</dbReference>
<evidence type="ECO:0000256" key="4">
    <source>
        <dbReference type="ARBA" id="ARBA00023239"/>
    </source>
</evidence>
<name>A0A1H3B2B1_THIRO</name>
<comment type="catalytic activity">
    <reaction evidence="1">
        <text>(4aS,6R)-4a-hydroxy-L-erythro-5,6,7,8-tetrahydrobiopterin = (6R)-L-erythro-6,7-dihydrobiopterin + H2O</text>
        <dbReference type="Rhea" id="RHEA:11920"/>
        <dbReference type="ChEBI" id="CHEBI:15377"/>
        <dbReference type="ChEBI" id="CHEBI:15642"/>
        <dbReference type="ChEBI" id="CHEBI:43120"/>
        <dbReference type="EC" id="4.2.1.96"/>
    </reaction>
</comment>